<accession>L7JSD8</accession>
<dbReference type="Proteomes" id="UP000011185">
    <property type="component" value="Unassembled WGS sequence"/>
</dbReference>
<dbReference type="HOGENOM" id="CLU_3418545_0_0_1"/>
<dbReference type="VEuPathDB" id="MicrosporidiaDB:THOM_2696"/>
<feature type="non-terminal residue" evidence="1">
    <location>
        <position position="1"/>
    </location>
</feature>
<keyword evidence="2" id="KW-1185">Reference proteome</keyword>
<dbReference type="AlphaFoldDB" id="L7JSD8"/>
<sequence>VKFRIARYYAQSKRFFWNVHKQQMGV</sequence>
<evidence type="ECO:0000313" key="1">
    <source>
        <dbReference type="EMBL" id="ELQ74398.1"/>
    </source>
</evidence>
<reference evidence="1 2" key="1">
    <citation type="journal article" date="2012" name="PLoS Pathog.">
        <title>The genome of the obligate intracellular parasite Trachipleistophora hominis: new insights into microsporidian genome dynamics and reductive evolution.</title>
        <authorList>
            <person name="Heinz E."/>
            <person name="Williams T.A."/>
            <person name="Nakjang S."/>
            <person name="Noel C.J."/>
            <person name="Swan D.C."/>
            <person name="Goldberg A.V."/>
            <person name="Harris S.R."/>
            <person name="Weinmaier T."/>
            <person name="Markert S."/>
            <person name="Becher D."/>
            <person name="Bernhardt J."/>
            <person name="Dagan T."/>
            <person name="Hacker C."/>
            <person name="Lucocq J.M."/>
            <person name="Schweder T."/>
            <person name="Rattei T."/>
            <person name="Hall N."/>
            <person name="Hirt R.P."/>
            <person name="Embley T.M."/>
        </authorList>
    </citation>
    <scope>NUCLEOTIDE SEQUENCE [LARGE SCALE GENOMIC DNA]</scope>
</reference>
<proteinExistence type="predicted"/>
<name>L7JSD8_TRAHO</name>
<dbReference type="InParanoid" id="L7JSD8"/>
<dbReference type="EMBL" id="JH994043">
    <property type="protein sequence ID" value="ELQ74398.1"/>
    <property type="molecule type" value="Genomic_DNA"/>
</dbReference>
<organism evidence="1 2">
    <name type="scientific">Trachipleistophora hominis</name>
    <name type="common">Microsporidian parasite</name>
    <dbReference type="NCBI Taxonomy" id="72359"/>
    <lineage>
        <taxon>Eukaryota</taxon>
        <taxon>Fungi</taxon>
        <taxon>Fungi incertae sedis</taxon>
        <taxon>Microsporidia</taxon>
        <taxon>Pleistophoridae</taxon>
        <taxon>Trachipleistophora</taxon>
    </lineage>
</organism>
<evidence type="ECO:0000313" key="2">
    <source>
        <dbReference type="Proteomes" id="UP000011185"/>
    </source>
</evidence>
<gene>
    <name evidence="1" type="ORF">THOM_2696</name>
</gene>
<protein>
    <submittedName>
        <fullName evidence="1">Uncharacterized protein</fullName>
    </submittedName>
</protein>